<keyword evidence="6" id="KW-0547">Nucleotide-binding</keyword>
<gene>
    <name evidence="14" type="primary">folK</name>
    <name evidence="14" type="ORF">ACFOSU_01430</name>
</gene>
<keyword evidence="8" id="KW-0067">ATP-binding</keyword>
<accession>A0ABV7EKX1</accession>
<evidence type="ECO:0000256" key="12">
    <source>
        <dbReference type="ARBA" id="ARBA00033413"/>
    </source>
</evidence>
<name>A0ABV7EKX1_9GAMM</name>
<dbReference type="PROSITE" id="PS00794">
    <property type="entry name" value="HPPK"/>
    <property type="match status" value="1"/>
</dbReference>
<evidence type="ECO:0000256" key="4">
    <source>
        <dbReference type="ARBA" id="ARBA00016218"/>
    </source>
</evidence>
<proteinExistence type="inferred from homology"/>
<comment type="caution">
    <text evidence="14">The sequence shown here is derived from an EMBL/GenBank/DDBJ whole genome shotgun (WGS) entry which is preliminary data.</text>
</comment>
<evidence type="ECO:0000256" key="11">
    <source>
        <dbReference type="ARBA" id="ARBA00029766"/>
    </source>
</evidence>
<evidence type="ECO:0000256" key="3">
    <source>
        <dbReference type="ARBA" id="ARBA00013253"/>
    </source>
</evidence>
<evidence type="ECO:0000256" key="1">
    <source>
        <dbReference type="ARBA" id="ARBA00005051"/>
    </source>
</evidence>
<dbReference type="GO" id="GO:0003848">
    <property type="term" value="F:2-amino-4-hydroxy-6-hydroxymethyldihydropteridine diphosphokinase activity"/>
    <property type="evidence" value="ECO:0007669"/>
    <property type="project" value="UniProtKB-EC"/>
</dbReference>
<organism evidence="14 15">
    <name type="scientific">Salinisphaera aquimarina</name>
    <dbReference type="NCBI Taxonomy" id="2094031"/>
    <lineage>
        <taxon>Bacteria</taxon>
        <taxon>Pseudomonadati</taxon>
        <taxon>Pseudomonadota</taxon>
        <taxon>Gammaproteobacteria</taxon>
        <taxon>Salinisphaerales</taxon>
        <taxon>Salinisphaeraceae</taxon>
        <taxon>Salinisphaera</taxon>
    </lineage>
</organism>
<evidence type="ECO:0000313" key="14">
    <source>
        <dbReference type="EMBL" id="MFC3102546.1"/>
    </source>
</evidence>
<evidence type="ECO:0000256" key="2">
    <source>
        <dbReference type="ARBA" id="ARBA00005810"/>
    </source>
</evidence>
<evidence type="ECO:0000256" key="7">
    <source>
        <dbReference type="ARBA" id="ARBA00022777"/>
    </source>
</evidence>
<comment type="similarity">
    <text evidence="2">Belongs to the HPPK family.</text>
</comment>
<dbReference type="RefSeq" id="WP_380685715.1">
    <property type="nucleotide sequence ID" value="NZ_JBHRSS010000001.1"/>
</dbReference>
<sequence length="172" mass="18993">MNAAQSPSVFVGLGSNIQPHAHIPLALDLLEKSFGTLCVSPIYQCPAVGFDGADFVNLVVGFDNDAEVHALQSELRDIEAACGRDRSEKYASRTMDIDLLLYGDKIIDDQALCLPRADILEYAFVLRPLAELVPEARHPVSGETYADLWRAFDARDQPLTEIALHRDVRLTL</sequence>
<dbReference type="SUPFAM" id="SSF55083">
    <property type="entry name" value="6-hydroxymethyl-7,8-dihydropterin pyrophosphokinase, HPPK"/>
    <property type="match status" value="1"/>
</dbReference>
<dbReference type="PANTHER" id="PTHR43071">
    <property type="entry name" value="2-AMINO-4-HYDROXY-6-HYDROXYMETHYLDIHYDROPTERIDINE PYROPHOSPHOKINASE"/>
    <property type="match status" value="1"/>
</dbReference>
<evidence type="ECO:0000259" key="13">
    <source>
        <dbReference type="PROSITE" id="PS00794"/>
    </source>
</evidence>
<dbReference type="CDD" id="cd00483">
    <property type="entry name" value="HPPK"/>
    <property type="match status" value="1"/>
</dbReference>
<keyword evidence="9" id="KW-0289">Folate biosynthesis</keyword>
<dbReference type="PANTHER" id="PTHR43071:SF1">
    <property type="entry name" value="2-AMINO-4-HYDROXY-6-HYDROXYMETHYLDIHYDROPTERIDINE PYROPHOSPHOKINASE"/>
    <property type="match status" value="1"/>
</dbReference>
<evidence type="ECO:0000256" key="6">
    <source>
        <dbReference type="ARBA" id="ARBA00022741"/>
    </source>
</evidence>
<dbReference type="NCBIfam" id="TIGR01498">
    <property type="entry name" value="folK"/>
    <property type="match status" value="1"/>
</dbReference>
<protein>
    <recommendedName>
        <fullName evidence="4">2-amino-4-hydroxy-6-hydroxymethyldihydropteridine pyrophosphokinase</fullName>
        <ecNumber evidence="3">2.7.6.3</ecNumber>
    </recommendedName>
    <alternativeName>
        <fullName evidence="11">6-hydroxymethyl-7,8-dihydropterin pyrophosphokinase</fullName>
    </alternativeName>
    <alternativeName>
        <fullName evidence="12">7,8-dihydro-6-hydroxymethylpterin-pyrophosphokinase</fullName>
    </alternativeName>
</protein>
<reference evidence="15" key="1">
    <citation type="journal article" date="2019" name="Int. J. Syst. Evol. Microbiol.">
        <title>The Global Catalogue of Microorganisms (GCM) 10K type strain sequencing project: providing services to taxonomists for standard genome sequencing and annotation.</title>
        <authorList>
            <consortium name="The Broad Institute Genomics Platform"/>
            <consortium name="The Broad Institute Genome Sequencing Center for Infectious Disease"/>
            <person name="Wu L."/>
            <person name="Ma J."/>
        </authorList>
    </citation>
    <scope>NUCLEOTIDE SEQUENCE [LARGE SCALE GENOMIC DNA]</scope>
    <source>
        <strain evidence="15">KCTC 52640</strain>
    </source>
</reference>
<evidence type="ECO:0000256" key="10">
    <source>
        <dbReference type="ARBA" id="ARBA00029409"/>
    </source>
</evidence>
<evidence type="ECO:0000313" key="15">
    <source>
        <dbReference type="Proteomes" id="UP001595462"/>
    </source>
</evidence>
<evidence type="ECO:0000256" key="8">
    <source>
        <dbReference type="ARBA" id="ARBA00022840"/>
    </source>
</evidence>
<comment type="function">
    <text evidence="10">Catalyzes the transfer of pyrophosphate from adenosine triphosphate (ATP) to 6-hydroxymethyl-7,8-dihydropterin, an enzymatic step in folate biosynthesis pathway.</text>
</comment>
<dbReference type="EMBL" id="JBHRSS010000001">
    <property type="protein sequence ID" value="MFC3102546.1"/>
    <property type="molecule type" value="Genomic_DNA"/>
</dbReference>
<dbReference type="EC" id="2.7.6.3" evidence="3"/>
<keyword evidence="7" id="KW-0418">Kinase</keyword>
<evidence type="ECO:0000256" key="5">
    <source>
        <dbReference type="ARBA" id="ARBA00022679"/>
    </source>
</evidence>
<dbReference type="Gene3D" id="3.30.70.560">
    <property type="entry name" value="7,8-Dihydro-6-hydroxymethylpterin-pyrophosphokinase HPPK"/>
    <property type="match status" value="1"/>
</dbReference>
<keyword evidence="5 14" id="KW-0808">Transferase</keyword>
<feature type="domain" description="7,8-dihydro-6-hydroxymethylpterin-pyrophosphokinase" evidence="13">
    <location>
        <begin position="89"/>
        <end position="100"/>
    </location>
</feature>
<dbReference type="InterPro" id="IPR035907">
    <property type="entry name" value="Hppk_sf"/>
</dbReference>
<comment type="pathway">
    <text evidence="1">Cofactor biosynthesis; tetrahydrofolate biosynthesis; 2-amino-4-hydroxy-6-hydroxymethyl-7,8-dihydropteridine diphosphate from 7,8-dihydroneopterin triphosphate: step 4/4.</text>
</comment>
<dbReference type="InterPro" id="IPR000550">
    <property type="entry name" value="Hppk"/>
</dbReference>
<keyword evidence="15" id="KW-1185">Reference proteome</keyword>
<evidence type="ECO:0000256" key="9">
    <source>
        <dbReference type="ARBA" id="ARBA00022909"/>
    </source>
</evidence>
<dbReference type="Proteomes" id="UP001595462">
    <property type="component" value="Unassembled WGS sequence"/>
</dbReference>
<dbReference type="Pfam" id="PF01288">
    <property type="entry name" value="HPPK"/>
    <property type="match status" value="1"/>
</dbReference>